<dbReference type="GO" id="GO:0003676">
    <property type="term" value="F:nucleic acid binding"/>
    <property type="evidence" value="ECO:0007669"/>
    <property type="project" value="InterPro"/>
</dbReference>
<dbReference type="InterPro" id="IPR007244">
    <property type="entry name" value="Naa35_N"/>
</dbReference>
<evidence type="ECO:0000259" key="7">
    <source>
        <dbReference type="Pfam" id="PF25789"/>
    </source>
</evidence>
<dbReference type="AlphaFoldDB" id="A0A8J6LJ77"/>
<reference evidence="8" key="1">
    <citation type="journal article" date="2020" name="J Insects Food Feed">
        <title>The yellow mealworm (Tenebrio molitor) genome: a resource for the emerging insects as food and feed industry.</title>
        <authorList>
            <person name="Eriksson T."/>
            <person name="Andere A."/>
            <person name="Kelstrup H."/>
            <person name="Emery V."/>
            <person name="Picard C."/>
        </authorList>
    </citation>
    <scope>NUCLEOTIDE SEQUENCE</scope>
    <source>
        <strain evidence="8">Stoneville</strain>
        <tissue evidence="8">Whole head</tissue>
    </source>
</reference>
<dbReference type="InterPro" id="IPR036397">
    <property type="entry name" value="RNaseH_sf"/>
</dbReference>
<dbReference type="PANTHER" id="PTHR21373">
    <property type="entry name" value="GLUCOSE REPRESSIBLE PROTEIN MAK10"/>
    <property type="match status" value="1"/>
</dbReference>
<proteinExistence type="inferred from homology"/>
<sequence length="1033" mass="119234">MDGRSITWLAFLMFQDVVSKELLNDFQKPKAIPEELGQEEKVRARNELRRYGVLQEHRVARFLIAHEHRNWGIEEWGRILFTDESRFCLRSPDGRQRVCRGTCERVAQCNFVPGISFGSGSIMVWGGISMEASIELVVVNRGAMTANRYIKDILEPHVVPFAPFIGNDSILMHDNARPHIAQIVNEYLDTVEIHHMIWPARSPDLNPIEHVWDMVGRRVIKVRTPAAANLRDLSAAVIQEWQEIDQAVIQDLFEGMPRRMEAVIQRRDLDMGELLHDNLFGLFEAMSAIEMMDPKMDAGMICNRGARKAKTLSQTLEEGILKLDDFKYDEMIGIIDTTLACIVSWLEGHSLAQTVFTNLYLHKPYSIEDRTVKAFCLIVYKLLEIIKDFVHKAMVYEEEDFQPMQYGYHLNPDISEQRIIGMLREVEEELHRKIRSKQSGIEIQAVHVRIKFVRVFYQALTLMRREDQASITTDCQRLLTTASDMLSIMKDTVDLGIQGGENELIPGFEPLINQRLLPPTFPRYTKIKPRAEASALQLLYQGTNPCALRDILKEAVKTFICPPALVSKSILSNQQAKKYVESFLTHCTRPFASFLQLCGHNRARQRDKLAHLLEEFTNLQDEAERVDAYLHNISVNSTSRPHLACFGTWILYHTLKIMIMYLLAGFELELYSRHEYYYIYWYLYEFLYGWLVSALSRADSFLVENELINELQKSKNTSKKKPKHKRKPRPYNRDIVYYQALQNMCGGYYKALMGFRLDGKLTMPHPQFDSEQVRYEHRFAPFQNLLTPPPVQYSEFREMTSVERLQQPVDSIYFYITGCKHFHQARQLLENIQSDSEISDLLKIAKTNFIVLKLLAGGHKKDSSIRNRLVPAAKKSEKRSKVRDCPIPTRKQCKITRSCAERTGSYVGYGKVGDAVPCGFENSPEERLSCQDGEGTGHDDCLGNRSKRDALISDIIHALVRANHEELVNRIGLENLYSRNSEYTRRGGVNVAIRCDRRPSIDEERPQDRRNERNERMKIGVETIVRGVIDHEA</sequence>
<reference evidence="8" key="2">
    <citation type="submission" date="2021-08" db="EMBL/GenBank/DDBJ databases">
        <authorList>
            <person name="Eriksson T."/>
        </authorList>
    </citation>
    <scope>NUCLEOTIDE SEQUENCE</scope>
    <source>
        <strain evidence="8">Stoneville</strain>
        <tissue evidence="8">Whole head</tissue>
    </source>
</reference>
<dbReference type="PANTHER" id="PTHR21373:SF0">
    <property type="entry name" value="N-ALPHA-ACETYLTRANSFERASE 35, NATC AUXILIARY SUBUNIT"/>
    <property type="match status" value="1"/>
</dbReference>
<dbReference type="InterPro" id="IPR038717">
    <property type="entry name" value="Tc1-like_DDE_dom"/>
</dbReference>
<evidence type="ECO:0000256" key="1">
    <source>
        <dbReference type="ARBA" id="ARBA00004496"/>
    </source>
</evidence>
<evidence type="ECO:0000259" key="5">
    <source>
        <dbReference type="Pfam" id="PF04112"/>
    </source>
</evidence>
<dbReference type="InterPro" id="IPR057983">
    <property type="entry name" value="NAA35-like_N"/>
</dbReference>
<keyword evidence="3" id="KW-0963">Cytoplasm</keyword>
<evidence type="ECO:0000313" key="8">
    <source>
        <dbReference type="EMBL" id="KAH0820822.1"/>
    </source>
</evidence>
<dbReference type="Pfam" id="PF04112">
    <property type="entry name" value="Mak10"/>
    <property type="match status" value="1"/>
</dbReference>
<evidence type="ECO:0000256" key="3">
    <source>
        <dbReference type="ARBA" id="ARBA00022490"/>
    </source>
</evidence>
<evidence type="ECO:0000256" key="4">
    <source>
        <dbReference type="ARBA" id="ARBA00030494"/>
    </source>
</evidence>
<feature type="domain" description="Tc1-like transposase DDE" evidence="6">
    <location>
        <begin position="78"/>
        <end position="222"/>
    </location>
</feature>
<evidence type="ECO:0000313" key="9">
    <source>
        <dbReference type="Proteomes" id="UP000719412"/>
    </source>
</evidence>
<feature type="domain" description="NAA35-like N-terminal" evidence="5">
    <location>
        <begin position="272"/>
        <end position="420"/>
    </location>
</feature>
<dbReference type="EMBL" id="JABDTM020010676">
    <property type="protein sequence ID" value="KAH0820822.1"/>
    <property type="molecule type" value="Genomic_DNA"/>
</dbReference>
<organism evidence="8 9">
    <name type="scientific">Tenebrio molitor</name>
    <name type="common">Yellow mealworm beetle</name>
    <dbReference type="NCBI Taxonomy" id="7067"/>
    <lineage>
        <taxon>Eukaryota</taxon>
        <taxon>Metazoa</taxon>
        <taxon>Ecdysozoa</taxon>
        <taxon>Arthropoda</taxon>
        <taxon>Hexapoda</taxon>
        <taxon>Insecta</taxon>
        <taxon>Pterygota</taxon>
        <taxon>Neoptera</taxon>
        <taxon>Endopterygota</taxon>
        <taxon>Coleoptera</taxon>
        <taxon>Polyphaga</taxon>
        <taxon>Cucujiformia</taxon>
        <taxon>Tenebrionidae</taxon>
        <taxon>Tenebrio</taxon>
    </lineage>
</organism>
<dbReference type="Pfam" id="PF13358">
    <property type="entry name" value="DDE_3"/>
    <property type="match status" value="1"/>
</dbReference>
<dbReference type="Pfam" id="PF25789">
    <property type="entry name" value="TPR_NAA35"/>
    <property type="match status" value="1"/>
</dbReference>
<accession>A0A8J6LJ77</accession>
<dbReference type="Proteomes" id="UP000719412">
    <property type="component" value="Unassembled WGS sequence"/>
</dbReference>
<comment type="caution">
    <text evidence="8">The sequence shown here is derived from an EMBL/GenBank/DDBJ whole genome shotgun (WGS) entry which is preliminary data.</text>
</comment>
<comment type="similarity">
    <text evidence="2">Belongs to the MAK10 family.</text>
</comment>
<keyword evidence="9" id="KW-1185">Reference proteome</keyword>
<protein>
    <recommendedName>
        <fullName evidence="4">Protein MAK10 homolog</fullName>
    </recommendedName>
</protein>
<dbReference type="InterPro" id="IPR057982">
    <property type="entry name" value="TPR_NAA35"/>
</dbReference>
<evidence type="ECO:0000256" key="2">
    <source>
        <dbReference type="ARBA" id="ARBA00006289"/>
    </source>
</evidence>
<comment type="subcellular location">
    <subcellularLocation>
        <location evidence="1">Cytoplasm</location>
    </subcellularLocation>
</comment>
<feature type="domain" description="NAA35-like TPR repeats" evidence="7">
    <location>
        <begin position="547"/>
        <end position="865"/>
    </location>
</feature>
<dbReference type="GO" id="GO:0031417">
    <property type="term" value="C:NatC complex"/>
    <property type="evidence" value="ECO:0007669"/>
    <property type="project" value="InterPro"/>
</dbReference>
<dbReference type="Gene3D" id="3.30.420.10">
    <property type="entry name" value="Ribonuclease H-like superfamily/Ribonuclease H"/>
    <property type="match status" value="1"/>
</dbReference>
<name>A0A8J6LJ77_TENMO</name>
<gene>
    <name evidence="8" type="ORF">GEV33_001968</name>
</gene>
<evidence type="ECO:0000259" key="6">
    <source>
        <dbReference type="Pfam" id="PF13358"/>
    </source>
</evidence>